<organism evidence="10 11">
    <name type="scientific">Micromonospora chokoriensis</name>
    <dbReference type="NCBI Taxonomy" id="356851"/>
    <lineage>
        <taxon>Bacteria</taxon>
        <taxon>Bacillati</taxon>
        <taxon>Actinomycetota</taxon>
        <taxon>Actinomycetes</taxon>
        <taxon>Micromonosporales</taxon>
        <taxon>Micromonosporaceae</taxon>
        <taxon>Micromonospora</taxon>
    </lineage>
</organism>
<dbReference type="PANTHER" id="PTHR24221">
    <property type="entry name" value="ATP-BINDING CASSETTE SUB-FAMILY B"/>
    <property type="match status" value="1"/>
</dbReference>
<dbReference type="PROSITE" id="PS50893">
    <property type="entry name" value="ABC_TRANSPORTER_2"/>
    <property type="match status" value="1"/>
</dbReference>
<dbReference type="RefSeq" id="WP_088989573.1">
    <property type="nucleotide sequence ID" value="NZ_LT607409.1"/>
</dbReference>
<evidence type="ECO:0000313" key="11">
    <source>
        <dbReference type="Proteomes" id="UP000198224"/>
    </source>
</evidence>
<dbReference type="PANTHER" id="PTHR24221:SF654">
    <property type="entry name" value="ATP-BINDING CASSETTE SUB-FAMILY B MEMBER 6"/>
    <property type="match status" value="1"/>
</dbReference>
<evidence type="ECO:0000256" key="4">
    <source>
        <dbReference type="ARBA" id="ARBA00022840"/>
    </source>
</evidence>
<feature type="domain" description="ABC transporter" evidence="8">
    <location>
        <begin position="328"/>
        <end position="569"/>
    </location>
</feature>
<dbReference type="EMBL" id="LT607409">
    <property type="protein sequence ID" value="SCF16242.1"/>
    <property type="molecule type" value="Genomic_DNA"/>
</dbReference>
<feature type="transmembrane region" description="Helical" evidence="7">
    <location>
        <begin position="21"/>
        <end position="43"/>
    </location>
</feature>
<evidence type="ECO:0000256" key="6">
    <source>
        <dbReference type="ARBA" id="ARBA00023136"/>
    </source>
</evidence>
<feature type="transmembrane region" description="Helical" evidence="7">
    <location>
        <begin position="157"/>
        <end position="174"/>
    </location>
</feature>
<dbReference type="GO" id="GO:0034040">
    <property type="term" value="F:ATPase-coupled lipid transmembrane transporter activity"/>
    <property type="evidence" value="ECO:0007669"/>
    <property type="project" value="TreeGrafter"/>
</dbReference>
<feature type="domain" description="ABC transmembrane type-1" evidence="9">
    <location>
        <begin position="23"/>
        <end position="297"/>
    </location>
</feature>
<gene>
    <name evidence="10" type="ORF">GA0070612_4340</name>
</gene>
<evidence type="ECO:0000256" key="5">
    <source>
        <dbReference type="ARBA" id="ARBA00022989"/>
    </source>
</evidence>
<dbReference type="Proteomes" id="UP000198224">
    <property type="component" value="Chromosome I"/>
</dbReference>
<accession>A0A1C4Y6A6</accession>
<reference evidence="11" key="1">
    <citation type="submission" date="2016-06" db="EMBL/GenBank/DDBJ databases">
        <authorList>
            <person name="Varghese N."/>
            <person name="Submissions Spin"/>
        </authorList>
    </citation>
    <scope>NUCLEOTIDE SEQUENCE [LARGE SCALE GENOMIC DNA]</scope>
    <source>
        <strain evidence="11">DSM 45160</strain>
    </source>
</reference>
<feature type="transmembrane region" description="Helical" evidence="7">
    <location>
        <begin position="275"/>
        <end position="296"/>
    </location>
</feature>
<comment type="subcellular location">
    <subcellularLocation>
        <location evidence="1">Cell membrane</location>
        <topology evidence="1">Multi-pass membrane protein</topology>
    </subcellularLocation>
</comment>
<dbReference type="CDD" id="cd03228">
    <property type="entry name" value="ABCC_MRP_Like"/>
    <property type="match status" value="1"/>
</dbReference>
<dbReference type="PROSITE" id="PS50929">
    <property type="entry name" value="ABC_TM1F"/>
    <property type="match status" value="1"/>
</dbReference>
<feature type="transmembrane region" description="Helical" evidence="7">
    <location>
        <begin position="55"/>
        <end position="74"/>
    </location>
</feature>
<proteinExistence type="predicted"/>
<dbReference type="InterPro" id="IPR039421">
    <property type="entry name" value="Type_1_exporter"/>
</dbReference>
<evidence type="ECO:0000313" key="10">
    <source>
        <dbReference type="EMBL" id="SCF16242.1"/>
    </source>
</evidence>
<dbReference type="InterPro" id="IPR036640">
    <property type="entry name" value="ABC1_TM_sf"/>
</dbReference>
<dbReference type="GO" id="GO:0005524">
    <property type="term" value="F:ATP binding"/>
    <property type="evidence" value="ECO:0007669"/>
    <property type="project" value="UniProtKB-KW"/>
</dbReference>
<dbReference type="Pfam" id="PF00005">
    <property type="entry name" value="ABC_tran"/>
    <property type="match status" value="1"/>
</dbReference>
<keyword evidence="4 10" id="KW-0067">ATP-binding</keyword>
<keyword evidence="11" id="KW-1185">Reference proteome</keyword>
<keyword evidence="5 7" id="KW-1133">Transmembrane helix</keyword>
<dbReference type="AlphaFoldDB" id="A0A1C4Y6A6"/>
<evidence type="ECO:0000259" key="9">
    <source>
        <dbReference type="PROSITE" id="PS50929"/>
    </source>
</evidence>
<dbReference type="InterPro" id="IPR011527">
    <property type="entry name" value="ABC1_TM_dom"/>
</dbReference>
<dbReference type="GO" id="GO:0005886">
    <property type="term" value="C:plasma membrane"/>
    <property type="evidence" value="ECO:0007669"/>
    <property type="project" value="UniProtKB-SubCell"/>
</dbReference>
<dbReference type="InterPro" id="IPR027417">
    <property type="entry name" value="P-loop_NTPase"/>
</dbReference>
<feature type="transmembrane region" description="Helical" evidence="7">
    <location>
        <begin position="130"/>
        <end position="151"/>
    </location>
</feature>
<sequence>MSAFDTGDRLLRRTALAGGGWTATLAAVALLGATAELLLPAALGHAVDTALTGGSGWWTACALVLVLICVDTLSDLATGLGAARATAGLRRHLLRHLFALDVRATRRHPVGDLVARLVSQAADAGQAGNAIVLATVAVLPPLGSVVALTIIHPALGITLLAGLGLLTVLMRAFVTDASTATANYQRVLGGIAGRLLESLNGARTIAAAATTHREQQRILADLPTLNRYGHRGWTLLATASARTAAVAPLLHLSVIAVGGYALTATWLTPGQLVAAIRYAALGAGLGGVLATLNHLVRSRAGAHRIADVLAQPATPTGTRPLPPGGGTLQLRAVSVHTDDGRPILDRIDLHVPAGATVAVVGTSGAGKSTLAAIAGRLHDPDTGDVRLDGVPLRHLDPAALRRAVGYAFDRPVLIGATIHDAIGLALPAETATPPPEPTPATPAVLAATRAAAVADVVERLPDGYRTPLIHTPLSGGETQRLGLARAFTADRLLILDDATSNLDTATEHRITQATTARPDHRTRLLITHRAATAAAADLVAWLHAGRLRGLAPHHHLWADPEYRAVFTPTSSTP</sequence>
<evidence type="ECO:0000256" key="2">
    <source>
        <dbReference type="ARBA" id="ARBA00022692"/>
    </source>
</evidence>
<dbReference type="InterPro" id="IPR003593">
    <property type="entry name" value="AAA+_ATPase"/>
</dbReference>
<dbReference type="Gene3D" id="1.20.1560.10">
    <property type="entry name" value="ABC transporter type 1, transmembrane domain"/>
    <property type="match status" value="1"/>
</dbReference>
<keyword evidence="6 7" id="KW-0472">Membrane</keyword>
<feature type="transmembrane region" description="Helical" evidence="7">
    <location>
        <begin position="249"/>
        <end position="269"/>
    </location>
</feature>
<name>A0A1C4Y6A6_9ACTN</name>
<keyword evidence="3" id="KW-0547">Nucleotide-binding</keyword>
<dbReference type="InterPro" id="IPR003439">
    <property type="entry name" value="ABC_transporter-like_ATP-bd"/>
</dbReference>
<dbReference type="GO" id="GO:0140359">
    <property type="term" value="F:ABC-type transporter activity"/>
    <property type="evidence" value="ECO:0007669"/>
    <property type="project" value="InterPro"/>
</dbReference>
<dbReference type="GO" id="GO:0016887">
    <property type="term" value="F:ATP hydrolysis activity"/>
    <property type="evidence" value="ECO:0007669"/>
    <property type="project" value="InterPro"/>
</dbReference>
<dbReference type="SMART" id="SM00382">
    <property type="entry name" value="AAA"/>
    <property type="match status" value="1"/>
</dbReference>
<evidence type="ECO:0000259" key="8">
    <source>
        <dbReference type="PROSITE" id="PS50893"/>
    </source>
</evidence>
<protein>
    <submittedName>
        <fullName evidence="10">ATP-binding cassette, subfamily B</fullName>
    </submittedName>
</protein>
<evidence type="ECO:0000256" key="7">
    <source>
        <dbReference type="SAM" id="Phobius"/>
    </source>
</evidence>
<dbReference type="Pfam" id="PF00664">
    <property type="entry name" value="ABC_membrane"/>
    <property type="match status" value="1"/>
</dbReference>
<dbReference type="SUPFAM" id="SSF52540">
    <property type="entry name" value="P-loop containing nucleoside triphosphate hydrolases"/>
    <property type="match status" value="1"/>
</dbReference>
<evidence type="ECO:0000256" key="1">
    <source>
        <dbReference type="ARBA" id="ARBA00004651"/>
    </source>
</evidence>
<keyword evidence="2 7" id="KW-0812">Transmembrane</keyword>
<dbReference type="SUPFAM" id="SSF90123">
    <property type="entry name" value="ABC transporter transmembrane region"/>
    <property type="match status" value="1"/>
</dbReference>
<dbReference type="Gene3D" id="3.40.50.300">
    <property type="entry name" value="P-loop containing nucleotide triphosphate hydrolases"/>
    <property type="match status" value="1"/>
</dbReference>
<evidence type="ECO:0000256" key="3">
    <source>
        <dbReference type="ARBA" id="ARBA00022741"/>
    </source>
</evidence>